<name>A0A6C0KZ73_9ZZZZ</name>
<feature type="region of interest" description="Disordered" evidence="1">
    <location>
        <begin position="1"/>
        <end position="35"/>
    </location>
</feature>
<dbReference type="AlphaFoldDB" id="A0A6C0KZ73"/>
<accession>A0A6C0KZ73</accession>
<organism evidence="2">
    <name type="scientific">viral metagenome</name>
    <dbReference type="NCBI Taxonomy" id="1070528"/>
    <lineage>
        <taxon>unclassified sequences</taxon>
        <taxon>metagenomes</taxon>
        <taxon>organismal metagenomes</taxon>
    </lineage>
</organism>
<reference evidence="2" key="1">
    <citation type="journal article" date="2020" name="Nature">
        <title>Giant virus diversity and host interactions through global metagenomics.</title>
        <authorList>
            <person name="Schulz F."/>
            <person name="Roux S."/>
            <person name="Paez-Espino D."/>
            <person name="Jungbluth S."/>
            <person name="Walsh D.A."/>
            <person name="Denef V.J."/>
            <person name="McMahon K.D."/>
            <person name="Konstantinidis K.T."/>
            <person name="Eloe-Fadrosh E.A."/>
            <person name="Kyrpides N.C."/>
            <person name="Woyke T."/>
        </authorList>
    </citation>
    <scope>NUCLEOTIDE SEQUENCE</scope>
    <source>
        <strain evidence="2">GVMAG-S-3300013286-35</strain>
    </source>
</reference>
<proteinExistence type="predicted"/>
<dbReference type="EMBL" id="MN740993">
    <property type="protein sequence ID" value="QHU21967.1"/>
    <property type="molecule type" value="Genomic_DNA"/>
</dbReference>
<protein>
    <submittedName>
        <fullName evidence="2">Uncharacterized protein</fullName>
    </submittedName>
</protein>
<sequence>MAPRNTTRKNKPRKNINRSSRKTVSSKPGSSTRSTLSINDIRDRFKDMDASVRTFLHKNNLNNPSELGKHVSRQWTKLFNKHLSGKAASSLTNHYMNMYSKKSTKSRTKRVRGGSMGAPLDYVMRPGLPAVATYATFPTEVGADPKSVQDLDVYYNSGMSRSCGYENTTAHVPPSMGSNKVGGGRRTRRTRGGDFMAALSARQFIASNPSTALQQMGESWQGRAPSPYDARDPSVSAYTLVSDGKLPINPSGISLIDKDITKLANPSPYPAVK</sequence>
<evidence type="ECO:0000313" key="2">
    <source>
        <dbReference type="EMBL" id="QHU21967.1"/>
    </source>
</evidence>
<feature type="compositionally biased region" description="Basic residues" evidence="1">
    <location>
        <begin position="1"/>
        <end position="21"/>
    </location>
</feature>
<feature type="compositionally biased region" description="Polar residues" evidence="1">
    <location>
        <begin position="22"/>
        <end position="35"/>
    </location>
</feature>
<evidence type="ECO:0000256" key="1">
    <source>
        <dbReference type="SAM" id="MobiDB-lite"/>
    </source>
</evidence>
<feature type="region of interest" description="Disordered" evidence="1">
    <location>
        <begin position="166"/>
        <end position="188"/>
    </location>
</feature>